<dbReference type="InterPro" id="IPR002004">
    <property type="entry name" value="PABP_HYD_C"/>
</dbReference>
<dbReference type="SUPFAM" id="SSF54928">
    <property type="entry name" value="RNA-binding domain, RBD"/>
    <property type="match status" value="2"/>
</dbReference>
<feature type="domain" description="RRM" evidence="6">
    <location>
        <begin position="194"/>
        <end position="275"/>
    </location>
</feature>
<evidence type="ECO:0000313" key="8">
    <source>
        <dbReference type="EMBL" id="KAJ6223086.1"/>
    </source>
</evidence>
<evidence type="ECO:0008006" key="10">
    <source>
        <dbReference type="Google" id="ProtNLM"/>
    </source>
</evidence>
<dbReference type="InterPro" id="IPR000504">
    <property type="entry name" value="RRM_dom"/>
</dbReference>
<organism evidence="8 9">
    <name type="scientific">Blomia tropicalis</name>
    <name type="common">Mite</name>
    <dbReference type="NCBI Taxonomy" id="40697"/>
    <lineage>
        <taxon>Eukaryota</taxon>
        <taxon>Metazoa</taxon>
        <taxon>Ecdysozoa</taxon>
        <taxon>Arthropoda</taxon>
        <taxon>Chelicerata</taxon>
        <taxon>Arachnida</taxon>
        <taxon>Acari</taxon>
        <taxon>Acariformes</taxon>
        <taxon>Sarcoptiformes</taxon>
        <taxon>Astigmata</taxon>
        <taxon>Glycyphagoidea</taxon>
        <taxon>Echimyopodidae</taxon>
        <taxon>Blomia</taxon>
    </lineage>
</organism>
<protein>
    <recommendedName>
        <fullName evidence="10">PABP</fullName>
    </recommendedName>
</protein>
<dbReference type="Gene3D" id="1.10.1900.10">
    <property type="entry name" value="c-terminal domain of poly(a) binding protein"/>
    <property type="match status" value="1"/>
</dbReference>
<dbReference type="PROSITE" id="PS51309">
    <property type="entry name" value="PABC"/>
    <property type="match status" value="1"/>
</dbReference>
<evidence type="ECO:0000259" key="7">
    <source>
        <dbReference type="PROSITE" id="PS51309"/>
    </source>
</evidence>
<feature type="compositionally biased region" description="Low complexity" evidence="5">
    <location>
        <begin position="388"/>
        <end position="404"/>
    </location>
</feature>
<keyword evidence="9" id="KW-1185">Reference proteome</keyword>
<dbReference type="SMART" id="SM00517">
    <property type="entry name" value="PolyA"/>
    <property type="match status" value="1"/>
</dbReference>
<dbReference type="InterPro" id="IPR012677">
    <property type="entry name" value="Nucleotide-bd_a/b_plait_sf"/>
</dbReference>
<feature type="region of interest" description="Disordered" evidence="5">
    <location>
        <begin position="320"/>
        <end position="352"/>
    </location>
</feature>
<evidence type="ECO:0000256" key="5">
    <source>
        <dbReference type="SAM" id="MobiDB-lite"/>
    </source>
</evidence>
<gene>
    <name evidence="8" type="ORF">RDWZM_001631</name>
</gene>
<dbReference type="InterPro" id="IPR034364">
    <property type="entry name" value="PABP_RRM1"/>
</dbReference>
<dbReference type="CDD" id="cd12380">
    <property type="entry name" value="RRM3_I_PABPs"/>
    <property type="match status" value="1"/>
</dbReference>
<dbReference type="Pfam" id="PF00658">
    <property type="entry name" value="MLLE"/>
    <property type="match status" value="1"/>
</dbReference>
<dbReference type="InterPro" id="IPR035979">
    <property type="entry name" value="RBD_domain_sf"/>
</dbReference>
<name>A0A9Q0RQT8_BLOTA</name>
<evidence type="ECO:0000256" key="1">
    <source>
        <dbReference type="ARBA" id="ARBA00008557"/>
    </source>
</evidence>
<dbReference type="InterPro" id="IPR036053">
    <property type="entry name" value="PABP-dom"/>
</dbReference>
<dbReference type="Pfam" id="PF00076">
    <property type="entry name" value="RRM_1"/>
    <property type="match status" value="3"/>
</dbReference>
<sequence length="612" mass="66325">MNSTSNSSNHYPIASLYVGDLAPDVTEAILFEKFSTAGPVLSIRVCRDIITRRSLGYAYVNYQNAADADRAIDTLNFEKLASKPIRIMWSQRDPSLRRSGLGNIFIKNLDKTVDNKVMFDTFSVFGNILSCKVSYDDKGQSKGYGFVHFDSEEAATSAITNLNGKIVIGKKIYVGKFVSRKERDTKMGGHRRFTNVYVKNLPVEEFNTDEKLNDLFSPYGSITSAIVVKDDNNKSKGFGFVCFASAEGAEAAVSALNGKDMGIPNKPLYVGRAQKKAEREAELKRRQEAIKAERINRSQAQRKEDREAQKLNLRYTQSGVRPMPQGMAQQAGLGPHAQPGIHQQFQQPGMPMAGPLQGHVMPGMHPQQQPYLMPVAPQTGLNRNFYTNAGPGAPQVAGGQNPQGIRVNPRWGNQMTGPMGRQGGAGNYNSNYRNMNPRVPGGAAGQVRQNVPGAGSVPGGAGAAGPRGPFVQQNMTVVPNAGGAVVQSGRVQRGGPAGQAPIRGQKSMLMGAGPGGMGQPIIVNQMMHNTQMPNESNISDDHPYQALGEQLYPKVAQLEKNLAGKITGMFLEMESAEVIHMLESPEFLKSKVEEAMAVLAAANRDKEGMAQE</sequence>
<dbReference type="CDD" id="cd12379">
    <property type="entry name" value="RRM2_I_PABPs"/>
    <property type="match status" value="1"/>
</dbReference>
<dbReference type="FunFam" id="3.30.70.330:FF:000003">
    <property type="entry name" value="Polyadenylate-binding protein"/>
    <property type="match status" value="1"/>
</dbReference>
<dbReference type="SUPFAM" id="SSF63570">
    <property type="entry name" value="PABC (PABP) domain"/>
    <property type="match status" value="1"/>
</dbReference>
<reference evidence="8" key="1">
    <citation type="submission" date="2022-12" db="EMBL/GenBank/DDBJ databases">
        <title>Genome assemblies of Blomia tropicalis.</title>
        <authorList>
            <person name="Cui Y."/>
        </authorList>
    </citation>
    <scope>NUCLEOTIDE SEQUENCE</scope>
    <source>
        <tissue evidence="8">Adult mites</tissue>
    </source>
</reference>
<accession>A0A9Q0RQT8</accession>
<dbReference type="EMBL" id="JAPWDV010000001">
    <property type="protein sequence ID" value="KAJ6223086.1"/>
    <property type="molecule type" value="Genomic_DNA"/>
</dbReference>
<dbReference type="CDD" id="cd12378">
    <property type="entry name" value="RRM1_I_PABPs"/>
    <property type="match status" value="1"/>
</dbReference>
<evidence type="ECO:0000256" key="2">
    <source>
        <dbReference type="ARBA" id="ARBA00022737"/>
    </source>
</evidence>
<evidence type="ECO:0000259" key="6">
    <source>
        <dbReference type="PROSITE" id="PS50102"/>
    </source>
</evidence>
<feature type="region of interest" description="Disordered" evidence="5">
    <location>
        <begin position="387"/>
        <end position="407"/>
    </location>
</feature>
<dbReference type="OMA" id="QYANEES"/>
<keyword evidence="2" id="KW-0677">Repeat</keyword>
<evidence type="ECO:0000256" key="3">
    <source>
        <dbReference type="ARBA" id="ARBA00022884"/>
    </source>
</evidence>
<comment type="caution">
    <text evidence="8">The sequence shown here is derived from an EMBL/GenBank/DDBJ whole genome shotgun (WGS) entry which is preliminary data.</text>
</comment>
<dbReference type="AlphaFoldDB" id="A0A9Q0RQT8"/>
<evidence type="ECO:0000256" key="4">
    <source>
        <dbReference type="PROSITE-ProRule" id="PRU00176"/>
    </source>
</evidence>
<feature type="domain" description="RRM" evidence="6">
    <location>
        <begin position="102"/>
        <end position="179"/>
    </location>
</feature>
<dbReference type="PANTHER" id="PTHR24012">
    <property type="entry name" value="RNA BINDING PROTEIN"/>
    <property type="match status" value="1"/>
</dbReference>
<dbReference type="PROSITE" id="PS50102">
    <property type="entry name" value="RRM"/>
    <property type="match status" value="3"/>
</dbReference>
<dbReference type="GO" id="GO:0003723">
    <property type="term" value="F:RNA binding"/>
    <property type="evidence" value="ECO:0007669"/>
    <property type="project" value="UniProtKB-UniRule"/>
</dbReference>
<dbReference type="Gene3D" id="3.30.70.330">
    <property type="match status" value="3"/>
</dbReference>
<dbReference type="SMART" id="SM00360">
    <property type="entry name" value="RRM"/>
    <property type="match status" value="3"/>
</dbReference>
<proteinExistence type="inferred from homology"/>
<comment type="similarity">
    <text evidence="1">Belongs to the polyadenylate-binding protein type-1 family.</text>
</comment>
<dbReference type="Proteomes" id="UP001142055">
    <property type="component" value="Chromosome 1"/>
</dbReference>
<dbReference type="InterPro" id="IPR045305">
    <property type="entry name" value="RRM2_I_PABPs"/>
</dbReference>
<feature type="domain" description="RRM" evidence="6">
    <location>
        <begin position="14"/>
        <end position="92"/>
    </location>
</feature>
<evidence type="ECO:0000313" key="9">
    <source>
        <dbReference type="Proteomes" id="UP001142055"/>
    </source>
</evidence>
<dbReference type="FunFam" id="3.30.70.330:FF:000021">
    <property type="entry name" value="Polyadenylate-binding protein"/>
    <property type="match status" value="1"/>
</dbReference>
<feature type="domain" description="PABC" evidence="7">
    <location>
        <begin position="527"/>
        <end position="604"/>
    </location>
</feature>
<keyword evidence="3 4" id="KW-0694">RNA-binding</keyword>